<feature type="region of interest" description="Disordered" evidence="1">
    <location>
        <begin position="1"/>
        <end position="26"/>
    </location>
</feature>
<protein>
    <submittedName>
        <fullName evidence="2">Uncharacterized protein</fullName>
    </submittedName>
</protein>
<reference evidence="2" key="1">
    <citation type="submission" date="2018-10" db="EMBL/GenBank/DDBJ databases">
        <title>Effector identification in a new, highly contiguous assembly of the strawberry crown rot pathogen Phytophthora cactorum.</title>
        <authorList>
            <person name="Armitage A.D."/>
            <person name="Nellist C.F."/>
            <person name="Bates H."/>
            <person name="Vickerstaff R.J."/>
            <person name="Harrison R.J."/>
        </authorList>
    </citation>
    <scope>NUCLEOTIDE SEQUENCE</scope>
    <source>
        <strain evidence="2">4032</strain>
    </source>
</reference>
<name>A0A8T1AZ12_9STRA</name>
<dbReference type="Proteomes" id="UP000774804">
    <property type="component" value="Unassembled WGS sequence"/>
</dbReference>
<dbReference type="AlphaFoldDB" id="A0A8T1AZ12"/>
<evidence type="ECO:0000313" key="3">
    <source>
        <dbReference type="Proteomes" id="UP000774804"/>
    </source>
</evidence>
<sequence length="84" mass="9049">MLIGAGVQPHESQDDSGTEGTYNRETSGGWCIISVRTGLTSSGWLTERLISMRFRVVEEATTVIVALPQKATWDSPVTQPANGV</sequence>
<proteinExistence type="predicted"/>
<evidence type="ECO:0000313" key="2">
    <source>
        <dbReference type="EMBL" id="KAG2890712.1"/>
    </source>
</evidence>
<accession>A0A8T1AZ12</accession>
<comment type="caution">
    <text evidence="2">The sequence shown here is derived from an EMBL/GenBank/DDBJ whole genome shotgun (WGS) entry which is preliminary data.</text>
</comment>
<dbReference type="EMBL" id="RCMI01001104">
    <property type="protein sequence ID" value="KAG2890712.1"/>
    <property type="molecule type" value="Genomic_DNA"/>
</dbReference>
<organism evidence="2 3">
    <name type="scientific">Phytophthora cactorum</name>
    <dbReference type="NCBI Taxonomy" id="29920"/>
    <lineage>
        <taxon>Eukaryota</taxon>
        <taxon>Sar</taxon>
        <taxon>Stramenopiles</taxon>
        <taxon>Oomycota</taxon>
        <taxon>Peronosporomycetes</taxon>
        <taxon>Peronosporales</taxon>
        <taxon>Peronosporaceae</taxon>
        <taxon>Phytophthora</taxon>
    </lineage>
</organism>
<evidence type="ECO:0000256" key="1">
    <source>
        <dbReference type="SAM" id="MobiDB-lite"/>
    </source>
</evidence>
<gene>
    <name evidence="2" type="ORF">PC115_g19417</name>
</gene>